<dbReference type="RefSeq" id="WP_139655494.1">
    <property type="nucleotide sequence ID" value="NZ_CAWOQH010000024.1"/>
</dbReference>
<feature type="coiled-coil region" evidence="1">
    <location>
        <begin position="116"/>
        <end position="260"/>
    </location>
</feature>
<dbReference type="AlphaFoldDB" id="A0A5C4RJ25"/>
<protein>
    <recommendedName>
        <fullName evidence="4">Cell envelope biogenesis protein TolA</fullName>
    </recommendedName>
</protein>
<organism evidence="2 3">
    <name type="scientific">Photorhabdus luminescens subsp. sonorensis</name>
    <dbReference type="NCBI Taxonomy" id="1173677"/>
    <lineage>
        <taxon>Bacteria</taxon>
        <taxon>Pseudomonadati</taxon>
        <taxon>Pseudomonadota</taxon>
        <taxon>Gammaproteobacteria</taxon>
        <taxon>Enterobacterales</taxon>
        <taxon>Morganellaceae</taxon>
        <taxon>Photorhabdus</taxon>
    </lineage>
</organism>
<evidence type="ECO:0008006" key="4">
    <source>
        <dbReference type="Google" id="ProtNLM"/>
    </source>
</evidence>
<accession>A0A5C4RJ25</accession>
<gene>
    <name evidence="2" type="ORF">EP164_09595</name>
</gene>
<comment type="caution">
    <text evidence="2">The sequence shown here is derived from an EMBL/GenBank/DDBJ whole genome shotgun (WGS) entry which is preliminary data.</text>
</comment>
<evidence type="ECO:0000313" key="2">
    <source>
        <dbReference type="EMBL" id="TNH43789.1"/>
    </source>
</evidence>
<proteinExistence type="predicted"/>
<dbReference type="Proteomes" id="UP000307592">
    <property type="component" value="Unassembled WGS sequence"/>
</dbReference>
<evidence type="ECO:0000313" key="3">
    <source>
        <dbReference type="Proteomes" id="UP000307592"/>
    </source>
</evidence>
<name>A0A5C4RJ25_PHOLU</name>
<evidence type="ECO:0000256" key="1">
    <source>
        <dbReference type="SAM" id="Coils"/>
    </source>
</evidence>
<dbReference type="EMBL" id="SBIJ01000012">
    <property type="protein sequence ID" value="TNH43789.1"/>
    <property type="molecule type" value="Genomic_DNA"/>
</dbReference>
<sequence>MSDKNELVIIEKQNALSVFTNNDAIEKIINQIESEVKGIVPDLTTAKGRKEIASLAYKVSQTKSYIDNIGKDLVAEYKEIPKKIDASRKQIRDKLDALRDEVRKPLTDWEAEQERIKREEEARIAAEELAKQVEVDHEIALLMNEKFDRDLAEKKAEQERLRIAREEELKHLAAEQARLDAERKALAEIEAAARREAEAKAAAERAEREKLEALERAEREKQAAIDAERRKAEAAEKARLAEIQRQKDEEMRRQADTEHRKRINNESLQELIKAGIQHDHAINCIKAIASGKTTHLKIIY</sequence>
<reference evidence="2 3" key="1">
    <citation type="submission" date="2019-01" db="EMBL/GenBank/DDBJ databases">
        <title>Draft genome assembly of Photorhabdus luminescens subsp. sonorensis Caborca.</title>
        <authorList>
            <person name="Duong D.A."/>
            <person name="Espinosa-Artiles P."/>
            <person name="Orozco R.A."/>
            <person name="Molnar I."/>
            <person name="Stock P."/>
        </authorList>
    </citation>
    <scope>NUCLEOTIDE SEQUENCE [LARGE SCALE GENOMIC DNA]</scope>
    <source>
        <strain evidence="2 3">Caborca</strain>
    </source>
</reference>
<keyword evidence="1" id="KW-0175">Coiled coil</keyword>